<feature type="transmembrane region" description="Helical" evidence="1">
    <location>
        <begin position="46"/>
        <end position="64"/>
    </location>
</feature>
<dbReference type="EMBL" id="KV748693">
    <property type="protein sequence ID" value="OCL13623.1"/>
    <property type="molecule type" value="Genomic_DNA"/>
</dbReference>
<keyword evidence="1" id="KW-1133">Transmembrane helix</keyword>
<accession>A0A8E2JXY7</accession>
<protein>
    <recommendedName>
        <fullName evidence="4">Transmembrane protein</fullName>
    </recommendedName>
</protein>
<organism evidence="2 3">
    <name type="scientific">Glonium stellatum</name>
    <dbReference type="NCBI Taxonomy" id="574774"/>
    <lineage>
        <taxon>Eukaryota</taxon>
        <taxon>Fungi</taxon>
        <taxon>Dikarya</taxon>
        <taxon>Ascomycota</taxon>
        <taxon>Pezizomycotina</taxon>
        <taxon>Dothideomycetes</taxon>
        <taxon>Pleosporomycetidae</taxon>
        <taxon>Gloniales</taxon>
        <taxon>Gloniaceae</taxon>
        <taxon>Glonium</taxon>
    </lineage>
</organism>
<proteinExistence type="predicted"/>
<evidence type="ECO:0008006" key="4">
    <source>
        <dbReference type="Google" id="ProtNLM"/>
    </source>
</evidence>
<keyword evidence="1" id="KW-0812">Transmembrane</keyword>
<reference evidence="2 3" key="1">
    <citation type="journal article" date="2016" name="Nat. Commun.">
        <title>Ectomycorrhizal ecology is imprinted in the genome of the dominant symbiotic fungus Cenococcum geophilum.</title>
        <authorList>
            <consortium name="DOE Joint Genome Institute"/>
            <person name="Peter M."/>
            <person name="Kohler A."/>
            <person name="Ohm R.A."/>
            <person name="Kuo A."/>
            <person name="Krutzmann J."/>
            <person name="Morin E."/>
            <person name="Arend M."/>
            <person name="Barry K.W."/>
            <person name="Binder M."/>
            <person name="Choi C."/>
            <person name="Clum A."/>
            <person name="Copeland A."/>
            <person name="Grisel N."/>
            <person name="Haridas S."/>
            <person name="Kipfer T."/>
            <person name="LaButti K."/>
            <person name="Lindquist E."/>
            <person name="Lipzen A."/>
            <person name="Maire R."/>
            <person name="Meier B."/>
            <person name="Mihaltcheva S."/>
            <person name="Molinier V."/>
            <person name="Murat C."/>
            <person name="Poggeler S."/>
            <person name="Quandt C.A."/>
            <person name="Sperisen C."/>
            <person name="Tritt A."/>
            <person name="Tisserant E."/>
            <person name="Crous P.W."/>
            <person name="Henrissat B."/>
            <person name="Nehls U."/>
            <person name="Egli S."/>
            <person name="Spatafora J.W."/>
            <person name="Grigoriev I.V."/>
            <person name="Martin F.M."/>
        </authorList>
    </citation>
    <scope>NUCLEOTIDE SEQUENCE [LARGE SCALE GENOMIC DNA]</scope>
    <source>
        <strain evidence="2 3">CBS 207.34</strain>
    </source>
</reference>
<evidence type="ECO:0000313" key="3">
    <source>
        <dbReference type="Proteomes" id="UP000250140"/>
    </source>
</evidence>
<feature type="transmembrane region" description="Helical" evidence="1">
    <location>
        <begin position="76"/>
        <end position="101"/>
    </location>
</feature>
<evidence type="ECO:0000313" key="2">
    <source>
        <dbReference type="EMBL" id="OCL13623.1"/>
    </source>
</evidence>
<keyword evidence="3" id="KW-1185">Reference proteome</keyword>
<name>A0A8E2JXY7_9PEZI</name>
<dbReference type="Proteomes" id="UP000250140">
    <property type="component" value="Unassembled WGS sequence"/>
</dbReference>
<evidence type="ECO:0000256" key="1">
    <source>
        <dbReference type="SAM" id="Phobius"/>
    </source>
</evidence>
<feature type="transmembrane region" description="Helical" evidence="1">
    <location>
        <begin position="20"/>
        <end position="40"/>
    </location>
</feature>
<dbReference type="AlphaFoldDB" id="A0A8E2JXY7"/>
<keyword evidence="1" id="KW-0472">Membrane</keyword>
<gene>
    <name evidence="2" type="ORF">AOQ84DRAFT_97016</name>
</gene>
<sequence length="103" mass="11835">MCGRNRALGRFYFARKRRWIIFMSMNLVAPHISFPSSRVFSLFSRIMHSTCAAAYCMDGVFFVLPNIGSYLGRPFLFFLLFASLALFISFQFQGLVFSLSFSS</sequence>